<sequence length="122" mass="14238">MILLAHPNVPTCDDCKHWMYDSKTWQRNKRGTRFVRRPQHVKPPCRACPKCQDEKTPSPAVGQRNTLNRRNQETLQRFHEHQAAGGPVDDPITRKNFGIIQQMFDVYQRSQARAIIEVMASR</sequence>
<evidence type="ECO:0000313" key="2">
    <source>
        <dbReference type="EMBL" id="KKN80759.1"/>
    </source>
</evidence>
<evidence type="ECO:0000256" key="1">
    <source>
        <dbReference type="SAM" id="MobiDB-lite"/>
    </source>
</evidence>
<accession>A0A0F9TNC1</accession>
<gene>
    <name evidence="2" type="ORF">LCGC14_0325650</name>
</gene>
<organism evidence="2">
    <name type="scientific">marine sediment metagenome</name>
    <dbReference type="NCBI Taxonomy" id="412755"/>
    <lineage>
        <taxon>unclassified sequences</taxon>
        <taxon>metagenomes</taxon>
        <taxon>ecological metagenomes</taxon>
    </lineage>
</organism>
<name>A0A0F9TNC1_9ZZZZ</name>
<comment type="caution">
    <text evidence="2">The sequence shown here is derived from an EMBL/GenBank/DDBJ whole genome shotgun (WGS) entry which is preliminary data.</text>
</comment>
<protein>
    <submittedName>
        <fullName evidence="2">Uncharacterized protein</fullName>
    </submittedName>
</protein>
<proteinExistence type="predicted"/>
<dbReference type="EMBL" id="LAZR01000225">
    <property type="protein sequence ID" value="KKN80759.1"/>
    <property type="molecule type" value="Genomic_DNA"/>
</dbReference>
<feature type="region of interest" description="Disordered" evidence="1">
    <location>
        <begin position="45"/>
        <end position="66"/>
    </location>
</feature>
<reference evidence="2" key="1">
    <citation type="journal article" date="2015" name="Nature">
        <title>Complex archaea that bridge the gap between prokaryotes and eukaryotes.</title>
        <authorList>
            <person name="Spang A."/>
            <person name="Saw J.H."/>
            <person name="Jorgensen S.L."/>
            <person name="Zaremba-Niedzwiedzka K."/>
            <person name="Martijn J."/>
            <person name="Lind A.E."/>
            <person name="van Eijk R."/>
            <person name="Schleper C."/>
            <person name="Guy L."/>
            <person name="Ettema T.J."/>
        </authorList>
    </citation>
    <scope>NUCLEOTIDE SEQUENCE</scope>
</reference>
<dbReference type="AlphaFoldDB" id="A0A0F9TNC1"/>